<keyword evidence="2" id="KW-0238">DNA-binding</keyword>
<evidence type="ECO:0000259" key="5">
    <source>
        <dbReference type="PROSITE" id="PS51063"/>
    </source>
</evidence>
<dbReference type="Proteomes" id="UP000187464">
    <property type="component" value="Chromosome I"/>
</dbReference>
<name>A0A1R3T7N3_9BACT</name>
<keyword evidence="1" id="KW-0805">Transcription regulation</keyword>
<organism evidence="6 7">
    <name type="scientific">Proteiniphilum saccharofermentans</name>
    <dbReference type="NCBI Taxonomy" id="1642647"/>
    <lineage>
        <taxon>Bacteria</taxon>
        <taxon>Pseudomonadati</taxon>
        <taxon>Bacteroidota</taxon>
        <taxon>Bacteroidia</taxon>
        <taxon>Bacteroidales</taxon>
        <taxon>Dysgonomonadaceae</taxon>
        <taxon>Proteiniphilum</taxon>
    </lineage>
</organism>
<evidence type="ECO:0000256" key="3">
    <source>
        <dbReference type="ARBA" id="ARBA00023163"/>
    </source>
</evidence>
<dbReference type="EMBL" id="LT605205">
    <property type="protein sequence ID" value="SCD21298.1"/>
    <property type="molecule type" value="Genomic_DNA"/>
</dbReference>
<feature type="domain" description="Cyclic nucleotide-binding" evidence="4">
    <location>
        <begin position="11"/>
        <end position="59"/>
    </location>
</feature>
<dbReference type="Pfam" id="PF00027">
    <property type="entry name" value="cNMP_binding"/>
    <property type="match status" value="1"/>
</dbReference>
<dbReference type="InterPro" id="IPR012318">
    <property type="entry name" value="HTH_CRP"/>
</dbReference>
<gene>
    <name evidence="6" type="ORF">PSM36_2497</name>
</gene>
<accession>A0A1R3T7N3</accession>
<dbReference type="RefSeq" id="WP_076931141.1">
    <property type="nucleotide sequence ID" value="NZ_LT605205.1"/>
</dbReference>
<keyword evidence="3" id="KW-0804">Transcription</keyword>
<dbReference type="PANTHER" id="PTHR24567:SF58">
    <property type="entry name" value="CYCLIC AMP-BINDING REGULATORY PROTEIN"/>
    <property type="match status" value="1"/>
</dbReference>
<protein>
    <submittedName>
        <fullName evidence="6">cAMP-binding domain transcriptional regulator</fullName>
    </submittedName>
</protein>
<dbReference type="GO" id="GO:0003700">
    <property type="term" value="F:DNA-binding transcription factor activity"/>
    <property type="evidence" value="ECO:0007669"/>
    <property type="project" value="TreeGrafter"/>
</dbReference>
<evidence type="ECO:0000256" key="2">
    <source>
        <dbReference type="ARBA" id="ARBA00023125"/>
    </source>
</evidence>
<evidence type="ECO:0000313" key="7">
    <source>
        <dbReference type="Proteomes" id="UP000187464"/>
    </source>
</evidence>
<dbReference type="SUPFAM" id="SSF46785">
    <property type="entry name" value="Winged helix' DNA-binding domain"/>
    <property type="match status" value="1"/>
</dbReference>
<reference evidence="7" key="1">
    <citation type="submission" date="2016-08" db="EMBL/GenBank/DDBJ databases">
        <authorList>
            <person name="Wibberg D."/>
        </authorList>
    </citation>
    <scope>NUCLEOTIDE SEQUENCE [LARGE SCALE GENOMIC DNA]</scope>
</reference>
<dbReference type="STRING" id="1642647.PSM36_2497"/>
<dbReference type="AlphaFoldDB" id="A0A1R3T7N3"/>
<dbReference type="InterPro" id="IPR018490">
    <property type="entry name" value="cNMP-bd_dom_sf"/>
</dbReference>
<dbReference type="InterPro" id="IPR050397">
    <property type="entry name" value="Env_Response_Regulators"/>
</dbReference>
<dbReference type="SMART" id="SM00419">
    <property type="entry name" value="HTH_CRP"/>
    <property type="match status" value="1"/>
</dbReference>
<keyword evidence="7" id="KW-1185">Reference proteome</keyword>
<dbReference type="Pfam" id="PF13545">
    <property type="entry name" value="HTH_Crp_2"/>
    <property type="match status" value="1"/>
</dbReference>
<dbReference type="KEGG" id="psac:PSM36_2497"/>
<feature type="domain" description="HTH crp-type" evidence="5">
    <location>
        <begin position="148"/>
        <end position="215"/>
    </location>
</feature>
<evidence type="ECO:0000259" key="4">
    <source>
        <dbReference type="PROSITE" id="PS50042"/>
    </source>
</evidence>
<dbReference type="SUPFAM" id="SSF51206">
    <property type="entry name" value="cAMP-binding domain-like"/>
    <property type="match status" value="1"/>
</dbReference>
<dbReference type="GO" id="GO:0005829">
    <property type="term" value="C:cytosol"/>
    <property type="evidence" value="ECO:0007669"/>
    <property type="project" value="TreeGrafter"/>
</dbReference>
<evidence type="ECO:0000313" key="6">
    <source>
        <dbReference type="EMBL" id="SCD21298.1"/>
    </source>
</evidence>
<dbReference type="InterPro" id="IPR036390">
    <property type="entry name" value="WH_DNA-bd_sf"/>
</dbReference>
<dbReference type="GO" id="GO:0003677">
    <property type="term" value="F:DNA binding"/>
    <property type="evidence" value="ECO:0007669"/>
    <property type="project" value="UniProtKB-KW"/>
</dbReference>
<dbReference type="Gene3D" id="2.60.120.10">
    <property type="entry name" value="Jelly Rolls"/>
    <property type="match status" value="1"/>
</dbReference>
<dbReference type="CDD" id="cd00038">
    <property type="entry name" value="CAP_ED"/>
    <property type="match status" value="1"/>
</dbReference>
<dbReference type="InterPro" id="IPR000595">
    <property type="entry name" value="cNMP-bd_dom"/>
</dbReference>
<dbReference type="PROSITE" id="PS51063">
    <property type="entry name" value="HTH_CRP_2"/>
    <property type="match status" value="1"/>
</dbReference>
<evidence type="ECO:0000256" key="1">
    <source>
        <dbReference type="ARBA" id="ARBA00023015"/>
    </source>
</evidence>
<dbReference type="PANTHER" id="PTHR24567">
    <property type="entry name" value="CRP FAMILY TRANSCRIPTIONAL REGULATORY PROTEIN"/>
    <property type="match status" value="1"/>
</dbReference>
<proteinExistence type="predicted"/>
<sequence>MADYNIFSCPLFFHLSKEEIDGILERSVSEVREVDKGNYVVRQGDQVQFLYLLMGGLVRTEMVTKEGNVLEIEFIEPVRPLAPAFLVATENRYPVDVITAEKSTFYLIPKSMWMKEMMQNETLMANFMKVNSNMTVFLSKKVQMMSIKSLKGKLSLYILENTTPQYNSFILRRTQTQLAEYFGVQRPSLARTLGEMIREGMISLYKRELKVLDRRKLEELV</sequence>
<dbReference type="PROSITE" id="PS50042">
    <property type="entry name" value="CNMP_BINDING_3"/>
    <property type="match status" value="1"/>
</dbReference>
<dbReference type="InterPro" id="IPR014710">
    <property type="entry name" value="RmlC-like_jellyroll"/>
</dbReference>